<dbReference type="EMBL" id="BK015368">
    <property type="protein sequence ID" value="DAE03540.1"/>
    <property type="molecule type" value="Genomic_DNA"/>
</dbReference>
<proteinExistence type="predicted"/>
<dbReference type="InterPro" id="IPR010982">
    <property type="entry name" value="Lambda_DNA-bd_dom_sf"/>
</dbReference>
<name>A0A8S5PBE7_9CAUD</name>
<organism evidence="1">
    <name type="scientific">Siphoviridae sp. ctpoI7</name>
    <dbReference type="NCBI Taxonomy" id="2825678"/>
    <lineage>
        <taxon>Viruses</taxon>
        <taxon>Duplodnaviria</taxon>
        <taxon>Heunggongvirae</taxon>
        <taxon>Uroviricota</taxon>
        <taxon>Caudoviricetes</taxon>
    </lineage>
</organism>
<dbReference type="SUPFAM" id="SSF47413">
    <property type="entry name" value="lambda repressor-like DNA-binding domains"/>
    <property type="match status" value="1"/>
</dbReference>
<accession>A0A8S5PBE7</accession>
<evidence type="ECO:0000313" key="1">
    <source>
        <dbReference type="EMBL" id="DAE03540.1"/>
    </source>
</evidence>
<dbReference type="Gene3D" id="1.10.260.40">
    <property type="entry name" value="lambda repressor-like DNA-binding domains"/>
    <property type="match status" value="1"/>
</dbReference>
<reference evidence="1" key="1">
    <citation type="journal article" date="2021" name="Proc. Natl. Acad. Sci. U.S.A.">
        <title>A Catalog of Tens of Thousands of Viruses from Human Metagenomes Reveals Hidden Associations with Chronic Diseases.</title>
        <authorList>
            <person name="Tisza M.J."/>
            <person name="Buck C.B."/>
        </authorList>
    </citation>
    <scope>NUCLEOTIDE SEQUENCE</scope>
    <source>
        <strain evidence="1">CtpoI7</strain>
    </source>
</reference>
<protein>
    <submittedName>
        <fullName evidence="1">Regulatory protein</fullName>
    </submittedName>
</protein>
<sequence>MPEHGRKKVMDYLKENNVTITSLASTWNIPVSKMSQYLSGKDTSPKANEIILKIIDAYGIR</sequence>
<dbReference type="GO" id="GO:0003677">
    <property type="term" value="F:DNA binding"/>
    <property type="evidence" value="ECO:0007669"/>
    <property type="project" value="InterPro"/>
</dbReference>